<dbReference type="EMBL" id="UINC01017798">
    <property type="protein sequence ID" value="SVA74188.1"/>
    <property type="molecule type" value="Genomic_DNA"/>
</dbReference>
<evidence type="ECO:0000313" key="2">
    <source>
        <dbReference type="EMBL" id="SVA74188.1"/>
    </source>
</evidence>
<accession>A0A381YAX7</accession>
<dbReference type="Pfam" id="PF03981">
    <property type="entry name" value="Ubiq_cyt_C_chap"/>
    <property type="match status" value="1"/>
</dbReference>
<gene>
    <name evidence="2" type="ORF">METZ01_LOCUS127042</name>
</gene>
<protein>
    <recommendedName>
        <fullName evidence="1">Ubiquinol-cytochrome c chaperone domain-containing protein</fullName>
    </recommendedName>
</protein>
<dbReference type="InterPro" id="IPR021150">
    <property type="entry name" value="Ubiq_cyt_c_chap"/>
</dbReference>
<organism evidence="2">
    <name type="scientific">marine metagenome</name>
    <dbReference type="NCBI Taxonomy" id="408172"/>
    <lineage>
        <taxon>unclassified sequences</taxon>
        <taxon>metagenomes</taxon>
        <taxon>ecological metagenomes</taxon>
    </lineage>
</organism>
<evidence type="ECO:0000259" key="1">
    <source>
        <dbReference type="Pfam" id="PF03981"/>
    </source>
</evidence>
<reference evidence="2" key="1">
    <citation type="submission" date="2018-05" db="EMBL/GenBank/DDBJ databases">
        <authorList>
            <person name="Lanie J.A."/>
            <person name="Ng W.-L."/>
            <person name="Kazmierczak K.M."/>
            <person name="Andrzejewski T.M."/>
            <person name="Davidsen T.M."/>
            <person name="Wayne K.J."/>
            <person name="Tettelin H."/>
            <person name="Glass J.I."/>
            <person name="Rusch D."/>
            <person name="Podicherti R."/>
            <person name="Tsui H.-C.T."/>
            <person name="Winkler M.E."/>
        </authorList>
    </citation>
    <scope>NUCLEOTIDE SEQUENCE</scope>
</reference>
<dbReference type="AlphaFoldDB" id="A0A381YAX7"/>
<feature type="domain" description="Ubiquinol-cytochrome c chaperone" evidence="1">
    <location>
        <begin position="28"/>
        <end position="163"/>
    </location>
</feature>
<name>A0A381YAX7_9ZZZZ</name>
<proteinExistence type="predicted"/>
<sequence>MFSIYKRHNNKLYNKLVELSRNKFFYQEIKLSDNFESRILLIFFHLAMIFRIGKKDKNEKKTQEIFDNIFINIEYHIRELGYGDVAVNKKMKILNKIFFDILVNFDKEKNIFDPKKTNLIKKYFLNKENGKNEKINKLANYFFNFKNYCFALDVDSMLNGSINFTYR</sequence>